<feature type="compositionally biased region" description="Polar residues" evidence="1">
    <location>
        <begin position="77"/>
        <end position="119"/>
    </location>
</feature>
<proteinExistence type="predicted"/>
<reference evidence="2 3" key="1">
    <citation type="journal article" date="2018" name="Front. Microbiol.">
        <title>Genome-Wide Analysis of Corynespora cassiicola Leaf Fall Disease Putative Effectors.</title>
        <authorList>
            <person name="Lopez D."/>
            <person name="Ribeiro S."/>
            <person name="Label P."/>
            <person name="Fumanal B."/>
            <person name="Venisse J.S."/>
            <person name="Kohler A."/>
            <person name="de Oliveira R.R."/>
            <person name="Labutti K."/>
            <person name="Lipzen A."/>
            <person name="Lail K."/>
            <person name="Bauer D."/>
            <person name="Ohm R.A."/>
            <person name="Barry K.W."/>
            <person name="Spatafora J."/>
            <person name="Grigoriev I.V."/>
            <person name="Martin F.M."/>
            <person name="Pujade-Renaud V."/>
        </authorList>
    </citation>
    <scope>NUCLEOTIDE SEQUENCE [LARGE SCALE GENOMIC DNA]</scope>
    <source>
        <strain evidence="2 3">Philippines</strain>
    </source>
</reference>
<dbReference type="Proteomes" id="UP000240883">
    <property type="component" value="Unassembled WGS sequence"/>
</dbReference>
<feature type="compositionally biased region" description="Basic and acidic residues" evidence="1">
    <location>
        <begin position="1"/>
        <end position="26"/>
    </location>
</feature>
<evidence type="ECO:0000313" key="2">
    <source>
        <dbReference type="EMBL" id="PSN75642.1"/>
    </source>
</evidence>
<organism evidence="2 3">
    <name type="scientific">Corynespora cassiicola Philippines</name>
    <dbReference type="NCBI Taxonomy" id="1448308"/>
    <lineage>
        <taxon>Eukaryota</taxon>
        <taxon>Fungi</taxon>
        <taxon>Dikarya</taxon>
        <taxon>Ascomycota</taxon>
        <taxon>Pezizomycotina</taxon>
        <taxon>Dothideomycetes</taxon>
        <taxon>Pleosporomycetidae</taxon>
        <taxon>Pleosporales</taxon>
        <taxon>Corynesporascaceae</taxon>
        <taxon>Corynespora</taxon>
    </lineage>
</organism>
<feature type="region of interest" description="Disordered" evidence="1">
    <location>
        <begin position="1"/>
        <end position="140"/>
    </location>
</feature>
<evidence type="ECO:0000256" key="1">
    <source>
        <dbReference type="SAM" id="MobiDB-lite"/>
    </source>
</evidence>
<dbReference type="AlphaFoldDB" id="A0A2T2PDA5"/>
<protein>
    <submittedName>
        <fullName evidence="2">Uncharacterized protein</fullName>
    </submittedName>
</protein>
<evidence type="ECO:0000313" key="3">
    <source>
        <dbReference type="Proteomes" id="UP000240883"/>
    </source>
</evidence>
<dbReference type="EMBL" id="KZ678128">
    <property type="protein sequence ID" value="PSN75642.1"/>
    <property type="molecule type" value="Genomic_DNA"/>
</dbReference>
<keyword evidence="3" id="KW-1185">Reference proteome</keyword>
<accession>A0A2T2PDA5</accession>
<sequence length="213" mass="24049">MAEDARRKLRAFDEARQRKVSFKDPDDAQSPTLARRHSSYNVKAGLKRAASDHGVVDLYLSSPSPPPPEPLAKKTRTMSNSYDRGRSTSLSDSMITKSSPSDSGKNSRNCSPSRVTTPEPSRRPPSHAIRASIEGNAVSPEPTPTWLKPFYLYDDEKIVFKNVHRGDWKDRKLCHHCFSRHGEFNRINKNGCEACGEEEELEGHYWEPGYGPY</sequence>
<gene>
    <name evidence="2" type="ORF">BS50DRAFT_44375</name>
</gene>
<name>A0A2T2PDA5_CORCC</name>